<evidence type="ECO:0000256" key="1">
    <source>
        <dbReference type="ARBA" id="ARBA00008791"/>
    </source>
</evidence>
<organism evidence="3 4">
    <name type="scientific">Marinigracilibium pacificum</name>
    <dbReference type="NCBI Taxonomy" id="2729599"/>
    <lineage>
        <taxon>Bacteria</taxon>
        <taxon>Pseudomonadati</taxon>
        <taxon>Bacteroidota</taxon>
        <taxon>Cytophagia</taxon>
        <taxon>Cytophagales</taxon>
        <taxon>Flammeovirgaceae</taxon>
        <taxon>Marinigracilibium</taxon>
    </lineage>
</organism>
<proteinExistence type="inferred from homology"/>
<dbReference type="InterPro" id="IPR006016">
    <property type="entry name" value="UspA"/>
</dbReference>
<dbReference type="PANTHER" id="PTHR46268:SF6">
    <property type="entry name" value="UNIVERSAL STRESS PROTEIN UP12"/>
    <property type="match status" value="1"/>
</dbReference>
<keyword evidence="4" id="KW-1185">Reference proteome</keyword>
<evidence type="ECO:0000313" key="4">
    <source>
        <dbReference type="Proteomes" id="UP000559010"/>
    </source>
</evidence>
<feature type="domain" description="UspA" evidence="2">
    <location>
        <begin position="144"/>
        <end position="284"/>
    </location>
</feature>
<dbReference type="PRINTS" id="PR01438">
    <property type="entry name" value="UNVRSLSTRESS"/>
</dbReference>
<gene>
    <name evidence="3" type="ORF">HH304_11095</name>
</gene>
<dbReference type="Gene3D" id="3.40.50.12370">
    <property type="match status" value="1"/>
</dbReference>
<evidence type="ECO:0000313" key="3">
    <source>
        <dbReference type="EMBL" id="NMM48947.1"/>
    </source>
</evidence>
<accession>A0A848IXB8</accession>
<dbReference type="Proteomes" id="UP000559010">
    <property type="component" value="Unassembled WGS sequence"/>
</dbReference>
<dbReference type="RefSeq" id="WP_169681397.1">
    <property type="nucleotide sequence ID" value="NZ_JABBNU010000006.1"/>
</dbReference>
<protein>
    <submittedName>
        <fullName evidence="3">Universal stress protein</fullName>
    </submittedName>
</protein>
<name>A0A848IXB8_9BACT</name>
<dbReference type="Pfam" id="PF00582">
    <property type="entry name" value="Usp"/>
    <property type="match status" value="1"/>
</dbReference>
<dbReference type="SUPFAM" id="SSF52402">
    <property type="entry name" value="Adenine nucleotide alpha hydrolases-like"/>
    <property type="match status" value="1"/>
</dbReference>
<comment type="similarity">
    <text evidence="1">Belongs to the universal stress protein A family.</text>
</comment>
<evidence type="ECO:0000259" key="2">
    <source>
        <dbReference type="Pfam" id="PF00582"/>
    </source>
</evidence>
<comment type="caution">
    <text evidence="3">The sequence shown here is derived from an EMBL/GenBank/DDBJ whole genome shotgun (WGS) entry which is preliminary data.</text>
</comment>
<dbReference type="AlphaFoldDB" id="A0A848IXB8"/>
<dbReference type="EMBL" id="JABBNU010000006">
    <property type="protein sequence ID" value="NMM48947.1"/>
    <property type="molecule type" value="Genomic_DNA"/>
</dbReference>
<dbReference type="PANTHER" id="PTHR46268">
    <property type="entry name" value="STRESS RESPONSE PROTEIN NHAX"/>
    <property type="match status" value="1"/>
</dbReference>
<dbReference type="CDD" id="cd00293">
    <property type="entry name" value="USP-like"/>
    <property type="match status" value="1"/>
</dbReference>
<sequence>MTQLLLFLDLSEMDASILQNAYRITKKLNVTKIGLCHYVEIQDYTDTEESFYNQTDKPLRQLISEELMDLAEEFDLPIDKCETIVHDKGGKEDLLNKLNKSEYNLFVLGKKTIHPGTGAFSAKLSRMIEEPVLFVTESTRLNLRKILITTEFSSYSKHAAQLLDEFGGFRPEIVAVLHVFRVPPSYFPFFGKKTDKLVSDLEKKATKKLDTFCEKNLKGYEVEKNVIYAEDRPISKVIYDFSKTNQVDMVLMGKKGKTDDDDDLIGSVAAKMIQTDKDIPVLLVE</sequence>
<reference evidence="3 4" key="1">
    <citation type="submission" date="2020-04" db="EMBL/GenBank/DDBJ databases">
        <title>Flammeovirgaceae bacterium KN852 isolated from deep sea.</title>
        <authorList>
            <person name="Zhang D.-C."/>
        </authorList>
    </citation>
    <scope>NUCLEOTIDE SEQUENCE [LARGE SCALE GENOMIC DNA]</scope>
    <source>
        <strain evidence="3 4">KN852</strain>
    </source>
</reference>
<dbReference type="InterPro" id="IPR006015">
    <property type="entry name" value="Universal_stress_UspA"/>
</dbReference>